<organism evidence="2">
    <name type="scientific">bioreactor metagenome</name>
    <dbReference type="NCBI Taxonomy" id="1076179"/>
    <lineage>
        <taxon>unclassified sequences</taxon>
        <taxon>metagenomes</taxon>
        <taxon>ecological metagenomes</taxon>
    </lineage>
</organism>
<dbReference type="EMBL" id="VSSQ01063335">
    <property type="protein sequence ID" value="MPN16383.1"/>
    <property type="molecule type" value="Genomic_DNA"/>
</dbReference>
<evidence type="ECO:0000313" key="2">
    <source>
        <dbReference type="EMBL" id="MPN16383.1"/>
    </source>
</evidence>
<reference evidence="2" key="1">
    <citation type="submission" date="2019-08" db="EMBL/GenBank/DDBJ databases">
        <authorList>
            <person name="Kucharzyk K."/>
            <person name="Murdoch R.W."/>
            <person name="Higgins S."/>
            <person name="Loffler F."/>
        </authorList>
    </citation>
    <scope>NUCLEOTIDE SEQUENCE</scope>
</reference>
<sequence length="60" mass="7228">MDNLPKDLFEAIQLMKADKLVTDTLGKHITDYYCRAKLIEWEKYCMTVHPWELDQYLTTF</sequence>
<accession>A0A645FWR9</accession>
<keyword evidence="2" id="KW-0436">Ligase</keyword>
<dbReference type="SUPFAM" id="SSF55931">
    <property type="entry name" value="Glutamine synthetase/guanido kinase"/>
    <property type="match status" value="1"/>
</dbReference>
<proteinExistence type="predicted"/>
<name>A0A645FWR9_9ZZZZ</name>
<dbReference type="EC" id="6.3.1.2" evidence="2"/>
<dbReference type="AlphaFoldDB" id="A0A645FWR9"/>
<feature type="domain" description="GS catalytic" evidence="1">
    <location>
        <begin position="2"/>
        <end position="56"/>
    </location>
</feature>
<gene>
    <name evidence="2" type="ORF">SDC9_163723</name>
</gene>
<dbReference type="InterPro" id="IPR014746">
    <property type="entry name" value="Gln_synth/guanido_kin_cat_dom"/>
</dbReference>
<evidence type="ECO:0000259" key="1">
    <source>
        <dbReference type="Pfam" id="PF00120"/>
    </source>
</evidence>
<dbReference type="Gene3D" id="3.30.590.10">
    <property type="entry name" value="Glutamine synthetase/guanido kinase, catalytic domain"/>
    <property type="match status" value="1"/>
</dbReference>
<dbReference type="InterPro" id="IPR008146">
    <property type="entry name" value="Gln_synth_cat_dom"/>
</dbReference>
<dbReference type="Pfam" id="PF00120">
    <property type="entry name" value="Gln-synt_C"/>
    <property type="match status" value="1"/>
</dbReference>
<dbReference type="GO" id="GO:0004356">
    <property type="term" value="F:glutamine synthetase activity"/>
    <property type="evidence" value="ECO:0007669"/>
    <property type="project" value="UniProtKB-EC"/>
</dbReference>
<comment type="caution">
    <text evidence="2">The sequence shown here is derived from an EMBL/GenBank/DDBJ whole genome shotgun (WGS) entry which is preliminary data.</text>
</comment>
<protein>
    <submittedName>
        <fullName evidence="2">Glutamine synthetase</fullName>
        <ecNumber evidence="2">6.3.1.2</ecNumber>
    </submittedName>
</protein>